<dbReference type="InterPro" id="IPR001647">
    <property type="entry name" value="HTH_TetR"/>
</dbReference>
<dbReference type="AlphaFoldDB" id="A0A1G8B7A4"/>
<dbReference type="SUPFAM" id="SSF46689">
    <property type="entry name" value="Homeodomain-like"/>
    <property type="match status" value="1"/>
</dbReference>
<dbReference type="InterPro" id="IPR050109">
    <property type="entry name" value="HTH-type_TetR-like_transc_reg"/>
</dbReference>
<organism evidence="6 7">
    <name type="scientific">Agrococcus jejuensis</name>
    <dbReference type="NCBI Taxonomy" id="399736"/>
    <lineage>
        <taxon>Bacteria</taxon>
        <taxon>Bacillati</taxon>
        <taxon>Actinomycetota</taxon>
        <taxon>Actinomycetes</taxon>
        <taxon>Micrococcales</taxon>
        <taxon>Microbacteriaceae</taxon>
        <taxon>Agrococcus</taxon>
    </lineage>
</organism>
<dbReference type="PRINTS" id="PR00455">
    <property type="entry name" value="HTHTETR"/>
</dbReference>
<keyword evidence="1" id="KW-0805">Transcription regulation</keyword>
<dbReference type="InterPro" id="IPR036271">
    <property type="entry name" value="Tet_transcr_reg_TetR-rel_C_sf"/>
</dbReference>
<name>A0A1G8B7A4_9MICO</name>
<dbReference type="GO" id="GO:0000976">
    <property type="term" value="F:transcription cis-regulatory region binding"/>
    <property type="evidence" value="ECO:0007669"/>
    <property type="project" value="TreeGrafter"/>
</dbReference>
<keyword evidence="2 4" id="KW-0238">DNA-binding</keyword>
<dbReference type="InterPro" id="IPR009057">
    <property type="entry name" value="Homeodomain-like_sf"/>
</dbReference>
<dbReference type="EMBL" id="LT629695">
    <property type="protein sequence ID" value="SDH29119.1"/>
    <property type="molecule type" value="Genomic_DNA"/>
</dbReference>
<dbReference type="Pfam" id="PF13305">
    <property type="entry name" value="TetR_C_33"/>
    <property type="match status" value="1"/>
</dbReference>
<reference evidence="7" key="1">
    <citation type="submission" date="2016-10" db="EMBL/GenBank/DDBJ databases">
        <authorList>
            <person name="Varghese N."/>
            <person name="Submissions S."/>
        </authorList>
    </citation>
    <scope>NUCLEOTIDE SEQUENCE [LARGE SCALE GENOMIC DNA]</scope>
    <source>
        <strain evidence="7">DSM 22002</strain>
    </source>
</reference>
<dbReference type="STRING" id="399736.SAMN04489720_0714"/>
<feature type="domain" description="HTH tetR-type" evidence="5">
    <location>
        <begin position="11"/>
        <end position="71"/>
    </location>
</feature>
<feature type="DNA-binding region" description="H-T-H motif" evidence="4">
    <location>
        <begin position="34"/>
        <end position="53"/>
    </location>
</feature>
<dbReference type="PROSITE" id="PS50977">
    <property type="entry name" value="HTH_TETR_2"/>
    <property type="match status" value="1"/>
</dbReference>
<dbReference type="Pfam" id="PF00440">
    <property type="entry name" value="TetR_N"/>
    <property type="match status" value="1"/>
</dbReference>
<dbReference type="Gene3D" id="1.10.357.10">
    <property type="entry name" value="Tetracycline Repressor, domain 2"/>
    <property type="match status" value="1"/>
</dbReference>
<dbReference type="PANTHER" id="PTHR30055">
    <property type="entry name" value="HTH-TYPE TRANSCRIPTIONAL REGULATOR RUTR"/>
    <property type="match status" value="1"/>
</dbReference>
<dbReference type="PANTHER" id="PTHR30055:SF220">
    <property type="entry name" value="TETR-FAMILY REGULATORY PROTEIN"/>
    <property type="match status" value="1"/>
</dbReference>
<evidence type="ECO:0000256" key="2">
    <source>
        <dbReference type="ARBA" id="ARBA00023125"/>
    </source>
</evidence>
<gene>
    <name evidence="6" type="ORF">SAMN04489720_0714</name>
</gene>
<evidence type="ECO:0000256" key="3">
    <source>
        <dbReference type="ARBA" id="ARBA00023163"/>
    </source>
</evidence>
<dbReference type="SUPFAM" id="SSF48498">
    <property type="entry name" value="Tetracyclin repressor-like, C-terminal domain"/>
    <property type="match status" value="1"/>
</dbReference>
<keyword evidence="3" id="KW-0804">Transcription</keyword>
<dbReference type="InterPro" id="IPR025996">
    <property type="entry name" value="MT1864/Rv1816-like_C"/>
</dbReference>
<evidence type="ECO:0000313" key="7">
    <source>
        <dbReference type="Proteomes" id="UP000198822"/>
    </source>
</evidence>
<evidence type="ECO:0000259" key="5">
    <source>
        <dbReference type="PROSITE" id="PS50977"/>
    </source>
</evidence>
<keyword evidence="7" id="KW-1185">Reference proteome</keyword>
<protein>
    <submittedName>
        <fullName evidence="6">DNA-binding transcriptional regulator, AcrR family</fullName>
    </submittedName>
</protein>
<evidence type="ECO:0000256" key="4">
    <source>
        <dbReference type="PROSITE-ProRule" id="PRU00335"/>
    </source>
</evidence>
<dbReference type="OrthoDB" id="3173376at2"/>
<proteinExistence type="predicted"/>
<accession>A0A1G8B7A4</accession>
<dbReference type="RefSeq" id="WP_092502498.1">
    <property type="nucleotide sequence ID" value="NZ_LT629695.1"/>
</dbReference>
<evidence type="ECO:0000313" key="6">
    <source>
        <dbReference type="EMBL" id="SDH29119.1"/>
    </source>
</evidence>
<evidence type="ECO:0000256" key="1">
    <source>
        <dbReference type="ARBA" id="ARBA00023015"/>
    </source>
</evidence>
<sequence>MSRSESRYHHGDLASALEAAADSLLAERGAASLSLREVARRAGVSHNAPYHHFADRHALLQRLGIRHMTRLVEAQRAAGDGEADARAAFVAMGAAYVGYAHEHPQGFAVIFDPEVCVPGQTGSEMTALIAENEALIGAAIARIAPDLGAQEVEAAVVGAWGAAHGLAQLVAAGHVPIEAVQPAFEAYLAIGATLTTAPERA</sequence>
<dbReference type="Proteomes" id="UP000198822">
    <property type="component" value="Chromosome I"/>
</dbReference>
<dbReference type="GO" id="GO:0003700">
    <property type="term" value="F:DNA-binding transcription factor activity"/>
    <property type="evidence" value="ECO:0007669"/>
    <property type="project" value="TreeGrafter"/>
</dbReference>